<organism evidence="1 2">
    <name type="scientific">Chenopodium quinoa</name>
    <name type="common">Quinoa</name>
    <dbReference type="NCBI Taxonomy" id="63459"/>
    <lineage>
        <taxon>Eukaryota</taxon>
        <taxon>Viridiplantae</taxon>
        <taxon>Streptophyta</taxon>
        <taxon>Embryophyta</taxon>
        <taxon>Tracheophyta</taxon>
        <taxon>Spermatophyta</taxon>
        <taxon>Magnoliopsida</taxon>
        <taxon>eudicotyledons</taxon>
        <taxon>Gunneridae</taxon>
        <taxon>Pentapetalae</taxon>
        <taxon>Caryophyllales</taxon>
        <taxon>Chenopodiaceae</taxon>
        <taxon>Chenopodioideae</taxon>
        <taxon>Atripliceae</taxon>
        <taxon>Chenopodium</taxon>
    </lineage>
</organism>
<gene>
    <name evidence="1" type="primary">LOC110727044</name>
</gene>
<dbReference type="RefSeq" id="XP_021762268.1">
    <property type="nucleotide sequence ID" value="XM_021906576.1"/>
</dbReference>
<dbReference type="GO" id="GO:0000724">
    <property type="term" value="P:double-strand break repair via homologous recombination"/>
    <property type="evidence" value="ECO:0007669"/>
    <property type="project" value="TreeGrafter"/>
</dbReference>
<keyword evidence="2" id="KW-1185">Reference proteome</keyword>
<evidence type="ECO:0000313" key="1">
    <source>
        <dbReference type="EnsemblPlants" id="AUR62031618-RA:cds"/>
    </source>
</evidence>
<dbReference type="RefSeq" id="XP_021762267.1">
    <property type="nucleotide sequence ID" value="XM_021906575.1"/>
</dbReference>
<dbReference type="PANTHER" id="PTHR28653:SF1">
    <property type="entry name" value="ATPASE SWSAP1"/>
    <property type="match status" value="1"/>
</dbReference>
<reference evidence="1" key="1">
    <citation type="journal article" date="2017" name="Nature">
        <title>The genome of Chenopodium quinoa.</title>
        <authorList>
            <person name="Jarvis D.E."/>
            <person name="Ho Y.S."/>
            <person name="Lightfoot D.J."/>
            <person name="Schmoeckel S.M."/>
            <person name="Li B."/>
            <person name="Borm T.J.A."/>
            <person name="Ohyanagi H."/>
            <person name="Mineta K."/>
            <person name="Michell C.T."/>
            <person name="Saber N."/>
            <person name="Kharbatia N.M."/>
            <person name="Rupper R.R."/>
            <person name="Sharp A.R."/>
            <person name="Dally N."/>
            <person name="Boughton B.A."/>
            <person name="Woo Y.H."/>
            <person name="Gao G."/>
            <person name="Schijlen E.G.W.M."/>
            <person name="Guo X."/>
            <person name="Momin A.A."/>
            <person name="Negrao S."/>
            <person name="Al-Babili S."/>
            <person name="Gehring C."/>
            <person name="Roessner U."/>
            <person name="Jung C."/>
            <person name="Murphy K."/>
            <person name="Arold S.T."/>
            <person name="Gojobori T."/>
            <person name="van der Linden C.G."/>
            <person name="van Loo E.N."/>
            <person name="Jellen E.N."/>
            <person name="Maughan P.J."/>
            <person name="Tester M."/>
        </authorList>
    </citation>
    <scope>NUCLEOTIDE SEQUENCE [LARGE SCALE GENOMIC DNA]</scope>
    <source>
        <strain evidence="1">cv. PI 614886</strain>
    </source>
</reference>
<dbReference type="KEGG" id="cqi:110727044"/>
<dbReference type="GO" id="GO:0003697">
    <property type="term" value="F:single-stranded DNA binding"/>
    <property type="evidence" value="ECO:0007669"/>
    <property type="project" value="TreeGrafter"/>
</dbReference>
<evidence type="ECO:0000313" key="2">
    <source>
        <dbReference type="Proteomes" id="UP000596660"/>
    </source>
</evidence>
<dbReference type="PANTHER" id="PTHR28653">
    <property type="match status" value="1"/>
</dbReference>
<dbReference type="AlphaFoldDB" id="A0A803ML06"/>
<dbReference type="OMA" id="FERVHMK"/>
<name>A0A803ML06_CHEQI</name>
<dbReference type="GO" id="GO:0097196">
    <property type="term" value="C:Shu complex"/>
    <property type="evidence" value="ECO:0007669"/>
    <property type="project" value="TreeGrafter"/>
</dbReference>
<dbReference type="Proteomes" id="UP000596660">
    <property type="component" value="Unplaced"/>
</dbReference>
<protein>
    <submittedName>
        <fullName evidence="1">Uncharacterized protein</fullName>
    </submittedName>
</protein>
<dbReference type="Gramene" id="AUR62031618-RA">
    <property type="protein sequence ID" value="AUR62031618-RA:cds"/>
    <property type="gene ID" value="AUR62031618"/>
</dbReference>
<sequence length="252" mass="28190">MVERFFDGGSTSSVTTVAVQPQEGCCFTSDPITLLTGPPSCGKTSLLFQFALNMAAHCQSTSQGYIVFICNRRRFETKPPFLSQGVDASSHIFQRTHIKYIDDYDDEGIKKFFAAFHLLHPLPIAVIIDDFGDFFLESKCQMKYNNPRGRDLAMVRVLALCHSAIIHASKTTACQLLLSDTYHGDFPRQFIYKRWISSIFTVQGEGDGSGSFLLKHSVHVQGKSIGKRSARYSIALQYLVLEGVREDTDLNV</sequence>
<reference evidence="1" key="2">
    <citation type="submission" date="2021-03" db="UniProtKB">
        <authorList>
            <consortium name="EnsemblPlants"/>
        </authorList>
    </citation>
    <scope>IDENTIFICATION</scope>
</reference>
<dbReference type="Gene3D" id="3.40.50.300">
    <property type="entry name" value="P-loop containing nucleotide triphosphate hydrolases"/>
    <property type="match status" value="1"/>
</dbReference>
<dbReference type="GeneID" id="110727044"/>
<dbReference type="OrthoDB" id="67296at2759"/>
<dbReference type="EnsemblPlants" id="AUR62031618-RA">
    <property type="protein sequence ID" value="AUR62031618-RA:cds"/>
    <property type="gene ID" value="AUR62031618"/>
</dbReference>
<dbReference type="InterPro" id="IPR027417">
    <property type="entry name" value="P-loop_NTPase"/>
</dbReference>
<accession>A0A803ML06</accession>
<dbReference type="SUPFAM" id="SSF52540">
    <property type="entry name" value="P-loop containing nucleoside triphosphate hydrolases"/>
    <property type="match status" value="1"/>
</dbReference>
<proteinExistence type="predicted"/>